<keyword evidence="10" id="KW-1185">Reference proteome</keyword>
<dbReference type="InterPro" id="IPR033911">
    <property type="entry name" value="MetRS_core"/>
</dbReference>
<protein>
    <recommendedName>
        <fullName evidence="1">methionine--tRNA ligase</fullName>
        <ecNumber evidence="1">6.1.1.10</ecNumber>
    </recommendedName>
</protein>
<keyword evidence="2 7" id="KW-0436">Ligase</keyword>
<dbReference type="InterPro" id="IPR014729">
    <property type="entry name" value="Rossmann-like_a/b/a_fold"/>
</dbReference>
<name>A0A7Z7BHW7_9BURK</name>
<evidence type="ECO:0000256" key="5">
    <source>
        <dbReference type="ARBA" id="ARBA00022917"/>
    </source>
</evidence>
<accession>A0A7Z7BHW7</accession>
<evidence type="ECO:0000313" key="9">
    <source>
        <dbReference type="EMBL" id="SDJ14863.1"/>
    </source>
</evidence>
<dbReference type="EMBL" id="FNDI01000035">
    <property type="protein sequence ID" value="SDJ14863.1"/>
    <property type="molecule type" value="Genomic_DNA"/>
</dbReference>
<dbReference type="FunFam" id="2.170.220.10:FF:000003">
    <property type="entry name" value="Methionine--tRNA ligase"/>
    <property type="match status" value="1"/>
</dbReference>
<comment type="similarity">
    <text evidence="7">Belongs to the class-I aminoacyl-tRNA synthetase family.</text>
</comment>
<dbReference type="InterPro" id="IPR041872">
    <property type="entry name" value="Anticodon_Met"/>
</dbReference>
<dbReference type="AlphaFoldDB" id="A0A7Z7BHW7"/>
<gene>
    <name evidence="9" type="ORF">SAMN04487926_13512</name>
</gene>
<feature type="domain" description="Methionyl/Leucyl tRNA synthetase" evidence="8">
    <location>
        <begin position="5"/>
        <end position="145"/>
    </location>
</feature>
<sequence>MTFRYITTPLYYVNDRPHMGHAYASIHADVVARYLRAAGHQVMFVTGVDEHGEKIARAAAAAGETPQAFADRYTGAFEQAWKQLGVHPDRFVRTSAQTHTEVVSRSLKRLYDAGEIYLADYEGLYSVGQERFVTEKELVDGKLPEDRDPPVVRREANYFFRMEKHRDSIRQLLHDEPGLIEPSHYRNEILRLLDDSIGDLSISRPGRLKWGIPIPWDPQHVTYVWFDALLGYVSPLHYPDGQAFRDFWPTTRHVIGKDILRPHTLFWLAISQALGFTPYQRLYVSGYLLGSDGRKMSKSLGNGVDPLEAAARYGADVLRYALVREVTFGVDGVITHEAIERRLHRDLADDLGNLASRTLAMIVRYREGRIPTPGPYTTLEEEIARRATALPMEVLGLIDDMKLAQALERIFEFIRHLNGYVAVTEPWALARSDADLLRVNTVLHTLAEGIHAVSGLLAPVLPGSMSQLRNLLGCVNDERWAVPWGQGVIAGSSVRETILFPKRSPIDGPSS</sequence>
<reference evidence="9" key="1">
    <citation type="submission" date="2016-10" db="EMBL/GenBank/DDBJ databases">
        <authorList>
            <person name="Varghese N."/>
            <person name="Submissions S."/>
        </authorList>
    </citation>
    <scope>NUCLEOTIDE SEQUENCE [LARGE SCALE GENOMIC DNA]</scope>
    <source>
        <strain evidence="9">YR281</strain>
    </source>
</reference>
<keyword evidence="4 7" id="KW-0067">ATP-binding</keyword>
<dbReference type="GO" id="GO:0005524">
    <property type="term" value="F:ATP binding"/>
    <property type="evidence" value="ECO:0007669"/>
    <property type="project" value="UniProtKB-KW"/>
</dbReference>
<evidence type="ECO:0000256" key="2">
    <source>
        <dbReference type="ARBA" id="ARBA00022598"/>
    </source>
</evidence>
<dbReference type="GO" id="GO:0006431">
    <property type="term" value="P:methionyl-tRNA aminoacylation"/>
    <property type="evidence" value="ECO:0007669"/>
    <property type="project" value="InterPro"/>
</dbReference>
<dbReference type="PANTHER" id="PTHR43326">
    <property type="entry name" value="METHIONYL-TRNA SYNTHETASE"/>
    <property type="match status" value="1"/>
</dbReference>
<dbReference type="InterPro" id="IPR023457">
    <property type="entry name" value="Met-tRNA_synth_2"/>
</dbReference>
<keyword evidence="3 7" id="KW-0547">Nucleotide-binding</keyword>
<evidence type="ECO:0000256" key="7">
    <source>
        <dbReference type="RuleBase" id="RU363039"/>
    </source>
</evidence>
<dbReference type="EC" id="6.1.1.10" evidence="1"/>
<dbReference type="Proteomes" id="UP000198900">
    <property type="component" value="Unassembled WGS sequence"/>
</dbReference>
<evidence type="ECO:0000259" key="8">
    <source>
        <dbReference type="Pfam" id="PF09334"/>
    </source>
</evidence>
<dbReference type="Gene3D" id="3.40.50.620">
    <property type="entry name" value="HUPs"/>
    <property type="match status" value="1"/>
</dbReference>
<evidence type="ECO:0000256" key="4">
    <source>
        <dbReference type="ARBA" id="ARBA00022840"/>
    </source>
</evidence>
<dbReference type="CDD" id="cd00814">
    <property type="entry name" value="MetRS_core"/>
    <property type="match status" value="1"/>
</dbReference>
<evidence type="ECO:0000313" key="10">
    <source>
        <dbReference type="Proteomes" id="UP000198900"/>
    </source>
</evidence>
<feature type="domain" description="Methionyl/Leucyl tRNA synthetase" evidence="8">
    <location>
        <begin position="146"/>
        <end position="359"/>
    </location>
</feature>
<dbReference type="PANTHER" id="PTHR43326:SF1">
    <property type="entry name" value="METHIONINE--TRNA LIGASE, MITOCHONDRIAL"/>
    <property type="match status" value="1"/>
</dbReference>
<organism evidence="9 10">
    <name type="scientific">Paraburkholderia steynii</name>
    <dbReference type="NCBI Taxonomy" id="1245441"/>
    <lineage>
        <taxon>Bacteria</taxon>
        <taxon>Pseudomonadati</taxon>
        <taxon>Pseudomonadota</taxon>
        <taxon>Betaproteobacteria</taxon>
        <taxon>Burkholderiales</taxon>
        <taxon>Burkholderiaceae</taxon>
        <taxon>Paraburkholderia</taxon>
    </lineage>
</organism>
<proteinExistence type="inferred from homology"/>
<dbReference type="RefSeq" id="WP_091788723.1">
    <property type="nucleotide sequence ID" value="NZ_FNDI01000035.1"/>
</dbReference>
<dbReference type="InterPro" id="IPR009080">
    <property type="entry name" value="tRNAsynth_Ia_anticodon-bd"/>
</dbReference>
<evidence type="ECO:0000256" key="1">
    <source>
        <dbReference type="ARBA" id="ARBA00012838"/>
    </source>
</evidence>
<dbReference type="InterPro" id="IPR015413">
    <property type="entry name" value="Methionyl/Leucyl_tRNA_Synth"/>
</dbReference>
<dbReference type="SUPFAM" id="SSF47323">
    <property type="entry name" value="Anticodon-binding domain of a subclass of class I aminoacyl-tRNA synthetases"/>
    <property type="match status" value="1"/>
</dbReference>
<evidence type="ECO:0000256" key="3">
    <source>
        <dbReference type="ARBA" id="ARBA00022741"/>
    </source>
</evidence>
<evidence type="ECO:0000256" key="6">
    <source>
        <dbReference type="ARBA" id="ARBA00023146"/>
    </source>
</evidence>
<dbReference type="CDD" id="cd07957">
    <property type="entry name" value="Anticodon_Ia_Met"/>
    <property type="match status" value="1"/>
</dbReference>
<dbReference type="SUPFAM" id="SSF52374">
    <property type="entry name" value="Nucleotidylyl transferase"/>
    <property type="match status" value="1"/>
</dbReference>
<dbReference type="GO" id="GO:0004825">
    <property type="term" value="F:methionine-tRNA ligase activity"/>
    <property type="evidence" value="ECO:0007669"/>
    <property type="project" value="UniProtKB-EC"/>
</dbReference>
<dbReference type="Pfam" id="PF09334">
    <property type="entry name" value="tRNA-synt_1g"/>
    <property type="match status" value="2"/>
</dbReference>
<dbReference type="Gene3D" id="2.170.220.10">
    <property type="match status" value="1"/>
</dbReference>
<keyword evidence="5 7" id="KW-0648">Protein biosynthesis</keyword>
<dbReference type="PRINTS" id="PR01041">
    <property type="entry name" value="TRNASYNTHMET"/>
</dbReference>
<dbReference type="Gene3D" id="1.10.730.10">
    <property type="entry name" value="Isoleucyl-tRNA Synthetase, Domain 1"/>
    <property type="match status" value="1"/>
</dbReference>
<comment type="caution">
    <text evidence="9">The sequence shown here is derived from an EMBL/GenBank/DDBJ whole genome shotgun (WGS) entry which is preliminary data.</text>
</comment>
<keyword evidence="6 7" id="KW-0030">Aminoacyl-tRNA synthetase</keyword>